<dbReference type="InterPro" id="IPR044772">
    <property type="entry name" value="NO3_transporter"/>
</dbReference>
<feature type="transmembrane region" description="Helical" evidence="7">
    <location>
        <begin position="182"/>
        <end position="201"/>
    </location>
</feature>
<feature type="transmembrane region" description="Helical" evidence="7">
    <location>
        <begin position="331"/>
        <end position="354"/>
    </location>
</feature>
<sequence>MRLKVGLSKVKAMTVQMDPDDDTLASLWVVLPLALFGFVVAAGCWTLFAVAGVHLRAELELSSLQFGILLAVPMAVSALLAVPAGLAARKFGARNIMLFCLAGLALCMVFMLTADTYFGYLFVASGLGLAGGFYSAGLQFVTGHCEPRRLGLVLGTFGAGVTGAGFNYYLVPLFHEAFSWHGVPLAYLIVLLLILALLMLLTSSEDSRAEPGSETSVRILLRQLRHHRTWHLCAYFGVVAGSFFALALWLPDYLASQFDLPVQTGASLAQWFVIPGALAQVVGGGLSDRFGSGRVISRSLLLCLVSLFVLSYPPMTLFIRGVDDTIRLEFALPLMMEGAFVVLLGVALGCAMGSLQRLVILGNRSVAAFVAGLLLVAASLVAFVLPVVFGAVNHWLGIRSAVFMILFLLLFSCLFLFSRDSREHERMSLLHPGI</sequence>
<keyword evidence="10" id="KW-1185">Reference proteome</keyword>
<keyword evidence="6 7" id="KW-0472">Membrane</keyword>
<feature type="domain" description="Major facilitator superfamily (MFS) profile" evidence="8">
    <location>
        <begin position="29"/>
        <end position="424"/>
    </location>
</feature>
<feature type="transmembrane region" description="Helical" evidence="7">
    <location>
        <begin position="366"/>
        <end position="389"/>
    </location>
</feature>
<evidence type="ECO:0000259" key="8">
    <source>
        <dbReference type="PROSITE" id="PS50850"/>
    </source>
</evidence>
<feature type="transmembrane region" description="Helical" evidence="7">
    <location>
        <begin position="118"/>
        <end position="138"/>
    </location>
</feature>
<dbReference type="Proteomes" id="UP000199339">
    <property type="component" value="Unassembled WGS sequence"/>
</dbReference>
<keyword evidence="5" id="KW-0534">Nitrate assimilation</keyword>
<evidence type="ECO:0000256" key="1">
    <source>
        <dbReference type="ARBA" id="ARBA00004141"/>
    </source>
</evidence>
<evidence type="ECO:0000256" key="5">
    <source>
        <dbReference type="ARBA" id="ARBA00023063"/>
    </source>
</evidence>
<dbReference type="InterPro" id="IPR036259">
    <property type="entry name" value="MFS_trans_sf"/>
</dbReference>
<name>A0A1I4VCW0_9GAMM</name>
<feature type="transmembrane region" description="Helical" evidence="7">
    <location>
        <begin position="395"/>
        <end position="417"/>
    </location>
</feature>
<dbReference type="PANTHER" id="PTHR23515">
    <property type="entry name" value="HIGH-AFFINITY NITRATE TRANSPORTER 2.3"/>
    <property type="match status" value="1"/>
</dbReference>
<feature type="transmembrane region" description="Helical" evidence="7">
    <location>
        <begin position="150"/>
        <end position="170"/>
    </location>
</feature>
<dbReference type="GO" id="GO:0016020">
    <property type="term" value="C:membrane"/>
    <property type="evidence" value="ECO:0007669"/>
    <property type="project" value="UniProtKB-SubCell"/>
</dbReference>
<evidence type="ECO:0000313" key="9">
    <source>
        <dbReference type="EMBL" id="SFM99016.1"/>
    </source>
</evidence>
<feature type="transmembrane region" description="Helical" evidence="7">
    <location>
        <begin position="232"/>
        <end position="250"/>
    </location>
</feature>
<feature type="transmembrane region" description="Helical" evidence="7">
    <location>
        <begin position="27"/>
        <end position="48"/>
    </location>
</feature>
<evidence type="ECO:0000256" key="7">
    <source>
        <dbReference type="SAM" id="Phobius"/>
    </source>
</evidence>
<comment type="subcellular location">
    <subcellularLocation>
        <location evidence="1">Membrane</location>
        <topology evidence="1">Multi-pass membrane protein</topology>
    </subcellularLocation>
</comment>
<dbReference type="InterPro" id="IPR020846">
    <property type="entry name" value="MFS_dom"/>
</dbReference>
<dbReference type="SUPFAM" id="SSF103473">
    <property type="entry name" value="MFS general substrate transporter"/>
    <property type="match status" value="1"/>
</dbReference>
<comment type="similarity">
    <text evidence="2">Belongs to the major facilitator superfamily. Nitrate/nitrite porter (TC 2.A.1.8) family.</text>
</comment>
<evidence type="ECO:0000313" key="10">
    <source>
        <dbReference type="Proteomes" id="UP000199339"/>
    </source>
</evidence>
<keyword evidence="3 7" id="KW-0812">Transmembrane</keyword>
<protein>
    <submittedName>
        <fullName evidence="9">MFS transporter, NNP family, nitrate/nitrite transporter</fullName>
    </submittedName>
</protein>
<dbReference type="Gene3D" id="1.20.1250.20">
    <property type="entry name" value="MFS general substrate transporter like domains"/>
    <property type="match status" value="2"/>
</dbReference>
<evidence type="ECO:0000256" key="3">
    <source>
        <dbReference type="ARBA" id="ARBA00022692"/>
    </source>
</evidence>
<dbReference type="AlphaFoldDB" id="A0A1I4VCW0"/>
<gene>
    <name evidence="9" type="ORF">SAMN04487961_1839</name>
</gene>
<dbReference type="Pfam" id="PF07690">
    <property type="entry name" value="MFS_1"/>
    <property type="match status" value="1"/>
</dbReference>
<evidence type="ECO:0000256" key="2">
    <source>
        <dbReference type="ARBA" id="ARBA00008432"/>
    </source>
</evidence>
<reference evidence="10" key="1">
    <citation type="submission" date="2016-10" db="EMBL/GenBank/DDBJ databases">
        <authorList>
            <person name="Varghese N."/>
            <person name="Submissions S."/>
        </authorList>
    </citation>
    <scope>NUCLEOTIDE SEQUENCE [LARGE SCALE GENOMIC DNA]</scope>
    <source>
        <strain evidence="10">CGMCC 1.6775</strain>
    </source>
</reference>
<dbReference type="GO" id="GO:0015112">
    <property type="term" value="F:nitrate transmembrane transporter activity"/>
    <property type="evidence" value="ECO:0007669"/>
    <property type="project" value="InterPro"/>
</dbReference>
<dbReference type="InterPro" id="IPR011701">
    <property type="entry name" value="MFS"/>
</dbReference>
<dbReference type="GO" id="GO:0042128">
    <property type="term" value="P:nitrate assimilation"/>
    <property type="evidence" value="ECO:0007669"/>
    <property type="project" value="UniProtKB-KW"/>
</dbReference>
<evidence type="ECO:0000256" key="6">
    <source>
        <dbReference type="ARBA" id="ARBA00023136"/>
    </source>
</evidence>
<feature type="transmembrane region" description="Helical" evidence="7">
    <location>
        <begin position="270"/>
        <end position="287"/>
    </location>
</feature>
<proteinExistence type="inferred from homology"/>
<organism evidence="9 10">
    <name type="scientific">Marinobacter pelagius</name>
    <dbReference type="NCBI Taxonomy" id="379482"/>
    <lineage>
        <taxon>Bacteria</taxon>
        <taxon>Pseudomonadati</taxon>
        <taxon>Pseudomonadota</taxon>
        <taxon>Gammaproteobacteria</taxon>
        <taxon>Pseudomonadales</taxon>
        <taxon>Marinobacteraceae</taxon>
        <taxon>Marinobacter</taxon>
    </lineage>
</organism>
<evidence type="ECO:0000256" key="4">
    <source>
        <dbReference type="ARBA" id="ARBA00022989"/>
    </source>
</evidence>
<accession>A0A1I4VCW0</accession>
<feature type="transmembrane region" description="Helical" evidence="7">
    <location>
        <begin position="299"/>
        <end position="319"/>
    </location>
</feature>
<dbReference type="EMBL" id="FOUR01000003">
    <property type="protein sequence ID" value="SFM99016.1"/>
    <property type="molecule type" value="Genomic_DNA"/>
</dbReference>
<dbReference type="PROSITE" id="PS50850">
    <property type="entry name" value="MFS"/>
    <property type="match status" value="1"/>
</dbReference>
<feature type="transmembrane region" description="Helical" evidence="7">
    <location>
        <begin position="68"/>
        <end position="88"/>
    </location>
</feature>
<feature type="transmembrane region" description="Helical" evidence="7">
    <location>
        <begin position="95"/>
        <end position="112"/>
    </location>
</feature>
<keyword evidence="4 7" id="KW-1133">Transmembrane helix</keyword>